<dbReference type="PANTHER" id="PTHR37941">
    <property type="entry name" value="FUMARASE E-RELATED"/>
    <property type="match status" value="1"/>
</dbReference>
<dbReference type="EMBL" id="JACJIQ010000014">
    <property type="protein sequence ID" value="MBA9078667.1"/>
    <property type="molecule type" value="Genomic_DNA"/>
</dbReference>
<evidence type="ECO:0000313" key="2">
    <source>
        <dbReference type="Proteomes" id="UP000563094"/>
    </source>
</evidence>
<name>A0A839GUW0_9BACT</name>
<dbReference type="SUPFAM" id="SSF158668">
    <property type="entry name" value="MtlR-like"/>
    <property type="match status" value="1"/>
</dbReference>
<keyword evidence="1" id="KW-0238">DNA-binding</keyword>
<dbReference type="PANTHER" id="PTHR37941:SF1">
    <property type="entry name" value="FUMARASE E-RELATED"/>
    <property type="match status" value="1"/>
</dbReference>
<dbReference type="GO" id="GO:0045892">
    <property type="term" value="P:negative regulation of DNA-templated transcription"/>
    <property type="evidence" value="ECO:0007669"/>
    <property type="project" value="TreeGrafter"/>
</dbReference>
<dbReference type="Pfam" id="PF05068">
    <property type="entry name" value="MtlR"/>
    <property type="match status" value="1"/>
</dbReference>
<protein>
    <submittedName>
        <fullName evidence="1">DNA-binding MltR family transcriptional regulator</fullName>
    </submittedName>
</protein>
<dbReference type="InterPro" id="IPR007761">
    <property type="entry name" value="MtlR-like"/>
</dbReference>
<evidence type="ECO:0000313" key="1">
    <source>
        <dbReference type="EMBL" id="MBA9078667.1"/>
    </source>
</evidence>
<sequence length="229" mass="26662">MRILEKLQEISQLRLELDKETDRGCALLGVSYLDEELKELIQSYLVQNNTIQKKIFDNNGGLATLSSKIDIAFLLGLISKETYNDLNYIRKIRNEFAHSKYSIDFNNKEVSKIIKNLKSHYRDSSESSRKIFISTIYGILSKINILKDKVENIKERKEDATKEQQLKDSMAQHRANIKNYHELLIQVHKDSPNKEELIRKEMMDYIKDVQEASVKVLKTVEKTTPPNNV</sequence>
<organism evidence="1 2">
    <name type="scientific">Rufibacter quisquiliarum</name>
    <dbReference type="NCBI Taxonomy" id="1549639"/>
    <lineage>
        <taxon>Bacteria</taxon>
        <taxon>Pseudomonadati</taxon>
        <taxon>Bacteroidota</taxon>
        <taxon>Cytophagia</taxon>
        <taxon>Cytophagales</taxon>
        <taxon>Hymenobacteraceae</taxon>
        <taxon>Rufibacter</taxon>
    </lineage>
</organism>
<proteinExistence type="predicted"/>
<dbReference type="Proteomes" id="UP000563094">
    <property type="component" value="Unassembled WGS sequence"/>
</dbReference>
<dbReference type="AlphaFoldDB" id="A0A839GUW0"/>
<dbReference type="RefSeq" id="WP_182513814.1">
    <property type="nucleotide sequence ID" value="NZ_JACJIQ010000014.1"/>
</dbReference>
<dbReference type="GO" id="GO:0003677">
    <property type="term" value="F:DNA binding"/>
    <property type="evidence" value="ECO:0007669"/>
    <property type="project" value="UniProtKB-KW"/>
</dbReference>
<keyword evidence="2" id="KW-1185">Reference proteome</keyword>
<accession>A0A839GUW0</accession>
<dbReference type="InterPro" id="IPR038026">
    <property type="entry name" value="MtlR-like_sf"/>
</dbReference>
<dbReference type="Gene3D" id="1.20.120.330">
    <property type="entry name" value="Nucleotidyltransferases domain 2"/>
    <property type="match status" value="1"/>
</dbReference>
<gene>
    <name evidence="1" type="ORF">FHS90_003397</name>
</gene>
<comment type="caution">
    <text evidence="1">The sequence shown here is derived from an EMBL/GenBank/DDBJ whole genome shotgun (WGS) entry which is preliminary data.</text>
</comment>
<reference evidence="1 2" key="1">
    <citation type="submission" date="2020-08" db="EMBL/GenBank/DDBJ databases">
        <title>Genomic Encyclopedia of Type Strains, Phase IV (KMG-IV): sequencing the most valuable type-strain genomes for metagenomic binning, comparative biology and taxonomic classification.</title>
        <authorList>
            <person name="Goeker M."/>
        </authorList>
    </citation>
    <scope>NUCLEOTIDE SEQUENCE [LARGE SCALE GENOMIC DNA]</scope>
    <source>
        <strain evidence="1 2">DSM 29854</strain>
    </source>
</reference>